<dbReference type="eggNOG" id="ENOG502S1WJ">
    <property type="taxonomic scope" value="Eukaryota"/>
</dbReference>
<dbReference type="STRING" id="402676.B6JW18"/>
<dbReference type="GO" id="GO:0000785">
    <property type="term" value="C:chromatin"/>
    <property type="evidence" value="ECO:0007669"/>
    <property type="project" value="EnsemblFungi"/>
</dbReference>
<proteinExistence type="predicted"/>
<dbReference type="Proteomes" id="UP000001744">
    <property type="component" value="Unassembled WGS sequence"/>
</dbReference>
<evidence type="ECO:0000256" key="1">
    <source>
        <dbReference type="ARBA" id="ARBA00004123"/>
    </source>
</evidence>
<feature type="compositionally biased region" description="Low complexity" evidence="4">
    <location>
        <begin position="64"/>
        <end position="83"/>
    </location>
</feature>
<dbReference type="AlphaFoldDB" id="B6JW18"/>
<dbReference type="InterPro" id="IPR036322">
    <property type="entry name" value="WD40_repeat_dom_sf"/>
</dbReference>
<sequence length="594" mass="67314">MGSRSKRSVADLDFVDSDQNGNESYEFVEYIKNDSNAVLQTSNEEKDQKPVTPRRSLRPRRSVSRTSSAVVTPTPNRNTRTPNSQRLSSAKPSSARRTPAKSMEDKLYYLYGSESSSLSRGKALMDVWRMYETAPGVAHFDHDHSEQYTLDALLLTGYGFQQIEEVKKETEEKGERLPAQLNLMLDSTGQPLTVREGDIFNLSERHPHKRGFFVHTGQSVTSLSWLYTLQDEQCLAVGGMRTISEQQPSAFIRTSGRNHIQLWQLNSAGEFQLKQRLWHDWGDIYQLQWCPCASANPSILGLLAVISSDGILRVIRVPNSISDTNLHVHLAEWTFQLKDALYTCMTWIKPATGSPHQILAGCSNGYLALFDLLNVSSTPLTYMPFHDSYITSICQCAPTFPYIFLTNSYDCYTKLFDLRDPELDSMSRSHKRDVCQSIAWSDMLQSTVIGHESQSVILESIRGSPLNPTLDERNGSVMSIGTTVRHPFVAAGGADGIVTVMNPFRLLGWSHKFKMSVYRLYQLEYSSKYDVYRLLENFRPNLPKPRKVSLYVHPWQVQISKVEWNPNFKYAGWLASGMACGLLRVENLAVFPRT</sequence>
<dbReference type="InterPro" id="IPR015943">
    <property type="entry name" value="WD40/YVTN_repeat-like_dom_sf"/>
</dbReference>
<dbReference type="PANTHER" id="PTHR15052:SF2">
    <property type="entry name" value="GENERAL TRANSCRIPTION FACTOR 3C POLYPEPTIDE 2"/>
    <property type="match status" value="1"/>
</dbReference>
<protein>
    <submittedName>
        <fullName evidence="5">Transcription factor tfiiic complex subunit sfc6</fullName>
    </submittedName>
</protein>
<keyword evidence="7" id="KW-1185">Reference proteome</keyword>
<feature type="compositionally biased region" description="Polar residues" evidence="4">
    <location>
        <begin position="84"/>
        <end position="96"/>
    </location>
</feature>
<dbReference type="OrthoDB" id="4703at2759"/>
<dbReference type="InterPro" id="IPR052416">
    <property type="entry name" value="GTF3C_component"/>
</dbReference>
<dbReference type="GO" id="GO:0006383">
    <property type="term" value="P:transcription by RNA polymerase III"/>
    <property type="evidence" value="ECO:0000318"/>
    <property type="project" value="GO_Central"/>
</dbReference>
<keyword evidence="2" id="KW-0804">Transcription</keyword>
<dbReference type="PANTHER" id="PTHR15052">
    <property type="entry name" value="RNA POLYMERASE III TRANSCRIPTION INITIATION FACTOR COMPLEX SUBUNIT"/>
    <property type="match status" value="1"/>
</dbReference>
<dbReference type="GO" id="GO:0005634">
    <property type="term" value="C:nucleus"/>
    <property type="evidence" value="ECO:0007669"/>
    <property type="project" value="UniProtKB-SubCell"/>
</dbReference>
<dbReference type="JaponicusDB" id="SJAG_00585">
    <property type="gene designation" value="sfc6"/>
</dbReference>
<dbReference type="VEuPathDB" id="FungiDB:SJAG_00585"/>
<dbReference type="GO" id="GO:0043035">
    <property type="term" value="F:chromatin insulator sequence binding"/>
    <property type="evidence" value="ECO:0007669"/>
    <property type="project" value="EnsemblFungi"/>
</dbReference>
<evidence type="ECO:0000256" key="3">
    <source>
        <dbReference type="ARBA" id="ARBA00023242"/>
    </source>
</evidence>
<gene>
    <name evidence="6" type="primary">sfc6</name>
    <name evidence="5" type="ORF">SJAG_00585</name>
</gene>
<name>B6JW18_SCHJY</name>
<dbReference type="GeneID" id="7051281"/>
<evidence type="ECO:0000313" key="6">
    <source>
        <dbReference type="JaponicusDB" id="SJAG_00585"/>
    </source>
</evidence>
<dbReference type="SUPFAM" id="SSF50978">
    <property type="entry name" value="WD40 repeat-like"/>
    <property type="match status" value="1"/>
</dbReference>
<dbReference type="GO" id="GO:0000127">
    <property type="term" value="C:transcription factor TFIIIC complex"/>
    <property type="evidence" value="ECO:0000318"/>
    <property type="project" value="GO_Central"/>
</dbReference>
<dbReference type="GO" id="GO:0000995">
    <property type="term" value="F:RNA polymerase III general transcription initiation factor activity"/>
    <property type="evidence" value="ECO:0007669"/>
    <property type="project" value="EnsemblFungi"/>
</dbReference>
<comment type="subcellular location">
    <subcellularLocation>
        <location evidence="1">Nucleus</location>
    </subcellularLocation>
</comment>
<reference evidence="5 7" key="1">
    <citation type="journal article" date="2011" name="Science">
        <title>Comparative functional genomics of the fission yeasts.</title>
        <authorList>
            <person name="Rhind N."/>
            <person name="Chen Z."/>
            <person name="Yassour M."/>
            <person name="Thompson D.A."/>
            <person name="Haas B.J."/>
            <person name="Habib N."/>
            <person name="Wapinski I."/>
            <person name="Roy S."/>
            <person name="Lin M.F."/>
            <person name="Heiman D.I."/>
            <person name="Young S.K."/>
            <person name="Furuya K."/>
            <person name="Guo Y."/>
            <person name="Pidoux A."/>
            <person name="Chen H.M."/>
            <person name="Robbertse B."/>
            <person name="Goldberg J.M."/>
            <person name="Aoki K."/>
            <person name="Bayne E.H."/>
            <person name="Berlin A.M."/>
            <person name="Desjardins C.A."/>
            <person name="Dobbs E."/>
            <person name="Dukaj L."/>
            <person name="Fan L."/>
            <person name="FitzGerald M.G."/>
            <person name="French C."/>
            <person name="Gujja S."/>
            <person name="Hansen K."/>
            <person name="Keifenheim D."/>
            <person name="Levin J.Z."/>
            <person name="Mosher R.A."/>
            <person name="Mueller C.A."/>
            <person name="Pfiffner J."/>
            <person name="Priest M."/>
            <person name="Russ C."/>
            <person name="Smialowska A."/>
            <person name="Swoboda P."/>
            <person name="Sykes S.M."/>
            <person name="Vaughn M."/>
            <person name="Vengrova S."/>
            <person name="Yoder R."/>
            <person name="Zeng Q."/>
            <person name="Allshire R."/>
            <person name="Baulcombe D."/>
            <person name="Birren B.W."/>
            <person name="Brown W."/>
            <person name="Ekwall K."/>
            <person name="Kellis M."/>
            <person name="Leatherwood J."/>
            <person name="Levin H."/>
            <person name="Margalit H."/>
            <person name="Martienssen R."/>
            <person name="Nieduszynski C.A."/>
            <person name="Spatafora J.W."/>
            <person name="Friedman N."/>
            <person name="Dalgaard J.Z."/>
            <person name="Baumann P."/>
            <person name="Niki H."/>
            <person name="Regev A."/>
            <person name="Nusbaum C."/>
        </authorList>
    </citation>
    <scope>NUCLEOTIDE SEQUENCE [LARGE SCALE GENOMIC DNA]</scope>
    <source>
        <strain evidence="7">yFS275 / FY16936</strain>
    </source>
</reference>
<dbReference type="GO" id="GO:0071443">
    <property type="term" value="F:tDNA binding"/>
    <property type="evidence" value="ECO:0007669"/>
    <property type="project" value="EnsemblFungi"/>
</dbReference>
<feature type="region of interest" description="Disordered" evidence="4">
    <location>
        <begin position="38"/>
        <end position="100"/>
    </location>
</feature>
<evidence type="ECO:0000256" key="2">
    <source>
        <dbReference type="ARBA" id="ARBA00023163"/>
    </source>
</evidence>
<organism evidence="5 7">
    <name type="scientific">Schizosaccharomyces japonicus (strain yFS275 / FY16936)</name>
    <name type="common">Fission yeast</name>
    <dbReference type="NCBI Taxonomy" id="402676"/>
    <lineage>
        <taxon>Eukaryota</taxon>
        <taxon>Fungi</taxon>
        <taxon>Dikarya</taxon>
        <taxon>Ascomycota</taxon>
        <taxon>Taphrinomycotina</taxon>
        <taxon>Schizosaccharomycetes</taxon>
        <taxon>Schizosaccharomycetales</taxon>
        <taxon>Schizosaccharomycetaceae</taxon>
        <taxon>Schizosaccharomyces</taxon>
    </lineage>
</organism>
<evidence type="ECO:0000256" key="4">
    <source>
        <dbReference type="SAM" id="MobiDB-lite"/>
    </source>
</evidence>
<dbReference type="GO" id="GO:0006384">
    <property type="term" value="P:transcription initiation at RNA polymerase III promoter"/>
    <property type="evidence" value="ECO:0007669"/>
    <property type="project" value="EnsemblFungi"/>
</dbReference>
<dbReference type="OMA" id="HKRDICY"/>
<accession>B6JW18</accession>
<evidence type="ECO:0000313" key="7">
    <source>
        <dbReference type="Proteomes" id="UP000001744"/>
    </source>
</evidence>
<dbReference type="HOGENOM" id="CLU_459389_0_0_1"/>
<evidence type="ECO:0000313" key="5">
    <source>
        <dbReference type="EMBL" id="EEB05569.1"/>
    </source>
</evidence>
<dbReference type="RefSeq" id="XP_002171862.1">
    <property type="nucleotide sequence ID" value="XM_002171826.2"/>
</dbReference>
<keyword evidence="3" id="KW-0539">Nucleus</keyword>
<feature type="region of interest" description="Disordered" evidence="4">
    <location>
        <begin position="1"/>
        <end position="20"/>
    </location>
</feature>
<dbReference type="Gene3D" id="2.130.10.10">
    <property type="entry name" value="YVTN repeat-like/Quinoprotein amine dehydrogenase"/>
    <property type="match status" value="2"/>
</dbReference>
<dbReference type="EMBL" id="KE651166">
    <property type="protein sequence ID" value="EEB05569.1"/>
    <property type="molecule type" value="Genomic_DNA"/>
</dbReference>